<proteinExistence type="inferred from homology"/>
<keyword evidence="4" id="KW-1185">Reference proteome</keyword>
<dbReference type="CDD" id="cd00293">
    <property type="entry name" value="USP-like"/>
    <property type="match status" value="1"/>
</dbReference>
<evidence type="ECO:0000313" key="4">
    <source>
        <dbReference type="Proteomes" id="UP000283433"/>
    </source>
</evidence>
<organism evidence="3 4">
    <name type="scientific">Pelobium manganitolerans</name>
    <dbReference type="NCBI Taxonomy" id="1842495"/>
    <lineage>
        <taxon>Bacteria</taxon>
        <taxon>Pseudomonadati</taxon>
        <taxon>Bacteroidota</taxon>
        <taxon>Sphingobacteriia</taxon>
        <taxon>Sphingobacteriales</taxon>
        <taxon>Sphingobacteriaceae</taxon>
        <taxon>Pelobium</taxon>
    </lineage>
</organism>
<protein>
    <recommendedName>
        <fullName evidence="2">UspA domain-containing protein</fullName>
    </recommendedName>
</protein>
<dbReference type="Pfam" id="PF00582">
    <property type="entry name" value="Usp"/>
    <property type="match status" value="1"/>
</dbReference>
<dbReference type="Proteomes" id="UP000283433">
    <property type="component" value="Unassembled WGS sequence"/>
</dbReference>
<dbReference type="AlphaFoldDB" id="A0A419S4B9"/>
<dbReference type="SUPFAM" id="SSF52402">
    <property type="entry name" value="Adenine nucleotide alpha hydrolases-like"/>
    <property type="match status" value="1"/>
</dbReference>
<dbReference type="PANTHER" id="PTHR46268">
    <property type="entry name" value="STRESS RESPONSE PROTEIN NHAX"/>
    <property type="match status" value="1"/>
</dbReference>
<dbReference type="PANTHER" id="PTHR46268:SF25">
    <property type="entry name" value="USPA DOMAIN PROTEIN"/>
    <property type="match status" value="1"/>
</dbReference>
<name>A0A419S4B9_9SPHI</name>
<dbReference type="Gene3D" id="3.40.50.12370">
    <property type="match status" value="1"/>
</dbReference>
<reference evidence="3 4" key="1">
    <citation type="submission" date="2016-07" db="EMBL/GenBank/DDBJ databases">
        <title>Genome of Pelobium manganitolerans.</title>
        <authorList>
            <person name="Wu S."/>
            <person name="Wang G."/>
        </authorList>
    </citation>
    <scope>NUCLEOTIDE SEQUENCE [LARGE SCALE GENOMIC DNA]</scope>
    <source>
        <strain evidence="3 4">YS-25</strain>
    </source>
</reference>
<gene>
    <name evidence="3" type="ORF">BCY91_08250</name>
</gene>
<comment type="similarity">
    <text evidence="1">Belongs to the universal stress protein A family.</text>
</comment>
<dbReference type="EMBL" id="MBTA01000026">
    <property type="protein sequence ID" value="RKD14452.1"/>
    <property type="molecule type" value="Genomic_DNA"/>
</dbReference>
<feature type="domain" description="UspA" evidence="2">
    <location>
        <begin position="147"/>
        <end position="276"/>
    </location>
</feature>
<sequence>MNKELSVLLALDLTEMDAVLLRYISFLCSKWPIKKLYFVHNVKRSALHNLYEDLLKEGITIEGIVERELNRNIKAHFTGSCNYELLTTSDNYTESVLTELAEQYEVDAVMAGNKSEIQGTGILTQKLVRMLDCSLLLVPETTQNRLHKVLVPTDFSTASARSFDAARSLVENFDGGIEALHVYGIPSFFFPYIDFEQALDRTKLHLDTRMQQFIKKYELPRYIKFKFVDKEESSTVEVIEEEAGKGSFDMMIISAKGANNLTKLFVGSTTNDMLLRDRVMPLLVIK</sequence>
<evidence type="ECO:0000256" key="1">
    <source>
        <dbReference type="ARBA" id="ARBA00008791"/>
    </source>
</evidence>
<dbReference type="InterPro" id="IPR006016">
    <property type="entry name" value="UspA"/>
</dbReference>
<evidence type="ECO:0000259" key="2">
    <source>
        <dbReference type="Pfam" id="PF00582"/>
    </source>
</evidence>
<evidence type="ECO:0000313" key="3">
    <source>
        <dbReference type="EMBL" id="RKD14452.1"/>
    </source>
</evidence>
<accession>A0A419S4B9</accession>
<comment type="caution">
    <text evidence="3">The sequence shown here is derived from an EMBL/GenBank/DDBJ whole genome shotgun (WGS) entry which is preliminary data.</text>
</comment>